<feature type="region of interest" description="Disordered" evidence="20">
    <location>
        <begin position="740"/>
        <end position="833"/>
    </location>
</feature>
<dbReference type="SUPFAM" id="SSF47473">
    <property type="entry name" value="EF-hand"/>
    <property type="match status" value="3"/>
</dbReference>
<dbReference type="PANTHER" id="PTHR11216">
    <property type="entry name" value="EH DOMAIN"/>
    <property type="match status" value="1"/>
</dbReference>
<dbReference type="Pfam" id="PF12763">
    <property type="entry name" value="EH"/>
    <property type="match status" value="3"/>
</dbReference>
<evidence type="ECO:0000256" key="9">
    <source>
        <dbReference type="ARBA" id="ARBA00022990"/>
    </source>
</evidence>
<evidence type="ECO:0000256" key="20">
    <source>
        <dbReference type="SAM" id="MobiDB-lite"/>
    </source>
</evidence>
<keyword evidence="24" id="KW-1185">Reference proteome</keyword>
<feature type="coiled-coil region" evidence="19">
    <location>
        <begin position="358"/>
        <end position="539"/>
    </location>
</feature>
<dbReference type="Gene3D" id="1.20.5.170">
    <property type="match status" value="1"/>
</dbReference>
<dbReference type="CDD" id="cd00176">
    <property type="entry name" value="SPEC"/>
    <property type="match status" value="1"/>
</dbReference>
<feature type="domain" description="EH" evidence="21">
    <location>
        <begin position="122"/>
        <end position="210"/>
    </location>
</feature>
<dbReference type="InterPro" id="IPR018247">
    <property type="entry name" value="EF_Hand_1_Ca_BS"/>
</dbReference>
<evidence type="ECO:0000256" key="4">
    <source>
        <dbReference type="ARBA" id="ARBA00022553"/>
    </source>
</evidence>
<evidence type="ECO:0000256" key="19">
    <source>
        <dbReference type="SAM" id="Coils"/>
    </source>
</evidence>
<dbReference type="Proteomes" id="UP000578766">
    <property type="component" value="Unassembled WGS sequence"/>
</dbReference>
<name>A0A7L3S5T5_CEPGR</name>
<keyword evidence="3" id="KW-1003">Cell membrane</keyword>
<accession>A0A7L3S5T5</accession>
<proteinExistence type="predicted"/>
<dbReference type="SUPFAM" id="SSF57997">
    <property type="entry name" value="Tropomyosin"/>
    <property type="match status" value="1"/>
</dbReference>
<dbReference type="InterPro" id="IPR018159">
    <property type="entry name" value="Spectrin/alpha-actinin"/>
</dbReference>
<evidence type="ECO:0000259" key="22">
    <source>
        <dbReference type="PROSITE" id="PS50222"/>
    </source>
</evidence>
<evidence type="ECO:0000256" key="10">
    <source>
        <dbReference type="ARBA" id="ARBA00023054"/>
    </source>
</evidence>
<feature type="domain" description="EH" evidence="21">
    <location>
        <begin position="10"/>
        <end position="99"/>
    </location>
</feature>
<dbReference type="Gene3D" id="1.10.238.10">
    <property type="entry name" value="EF-hand"/>
    <property type="match status" value="3"/>
</dbReference>
<comment type="subcellular location">
    <subcellularLocation>
        <location evidence="2">Cell membrane</location>
        <topology evidence="2">Peripheral membrane protein</topology>
    </subcellularLocation>
    <subcellularLocation>
        <location evidence="14">Membrane</location>
        <location evidence="14">Coated pit</location>
    </subcellularLocation>
    <subcellularLocation>
        <location evidence="1">Nucleus</location>
    </subcellularLocation>
</comment>
<dbReference type="SMART" id="SM00726">
    <property type="entry name" value="UIM"/>
    <property type="match status" value="2"/>
</dbReference>
<dbReference type="PROSITE" id="PS00018">
    <property type="entry name" value="EF_HAND_1"/>
    <property type="match status" value="2"/>
</dbReference>
<feature type="domain" description="EF-hand" evidence="22">
    <location>
        <begin position="154"/>
        <end position="189"/>
    </location>
</feature>
<dbReference type="FunFam" id="1.10.238.10:FF:000026">
    <property type="entry name" value="Epidermal growth factor receptor pathway substrate 15-like 1"/>
    <property type="match status" value="2"/>
</dbReference>
<keyword evidence="13" id="KW-0539">Nucleus</keyword>
<keyword evidence="4" id="KW-0597">Phosphoprotein</keyword>
<feature type="compositionally biased region" description="Low complexity" evidence="20">
    <location>
        <begin position="817"/>
        <end position="827"/>
    </location>
</feature>
<gene>
    <name evidence="23" type="primary">Eps15l1</name>
    <name evidence="23" type="ORF">CEPGRY_R01174</name>
</gene>
<dbReference type="CDD" id="cd00052">
    <property type="entry name" value="EH"/>
    <property type="match status" value="3"/>
</dbReference>
<evidence type="ECO:0000256" key="17">
    <source>
        <dbReference type="ARBA" id="ARBA00069574"/>
    </source>
</evidence>
<evidence type="ECO:0000256" key="6">
    <source>
        <dbReference type="ARBA" id="ARBA00022723"/>
    </source>
</evidence>
<keyword evidence="5" id="KW-0254">Endocytosis</keyword>
<reference evidence="23 24" key="1">
    <citation type="submission" date="2019-09" db="EMBL/GenBank/DDBJ databases">
        <title>Bird 10,000 Genomes (B10K) Project - Family phase.</title>
        <authorList>
            <person name="Zhang G."/>
        </authorList>
    </citation>
    <scope>NUCLEOTIDE SEQUENCE [LARGE SCALE GENOMIC DNA]</scope>
    <source>
        <strain evidence="23">OUT-0020</strain>
        <tissue evidence="23">Liver</tissue>
    </source>
</reference>
<comment type="function">
    <text evidence="15">Seems to be a constitutive component of clathrin-coated pits that is required for receptor-mediated endocytosis. Involved in endocytosis of integrin beta-1 (ITGB1) and transferrin receptor (TFR); internalization of ITGB1 as DAB2-dependent cargo but not TFR seems to require association with DAB2.</text>
</comment>
<evidence type="ECO:0000256" key="7">
    <source>
        <dbReference type="ARBA" id="ARBA00022737"/>
    </source>
</evidence>
<evidence type="ECO:0000256" key="14">
    <source>
        <dbReference type="ARBA" id="ARBA00037878"/>
    </source>
</evidence>
<dbReference type="PROSITE" id="PS50031">
    <property type="entry name" value="EH"/>
    <property type="match status" value="3"/>
</dbReference>
<keyword evidence="9" id="KW-0007">Acetylation</keyword>
<feature type="compositionally biased region" description="Low complexity" evidence="20">
    <location>
        <begin position="703"/>
        <end position="714"/>
    </location>
</feature>
<dbReference type="GO" id="GO:0005634">
    <property type="term" value="C:nucleus"/>
    <property type="evidence" value="ECO:0007669"/>
    <property type="project" value="UniProtKB-SubCell"/>
</dbReference>
<dbReference type="GO" id="GO:0005509">
    <property type="term" value="F:calcium ion binding"/>
    <property type="evidence" value="ECO:0007669"/>
    <property type="project" value="InterPro"/>
</dbReference>
<evidence type="ECO:0000256" key="15">
    <source>
        <dbReference type="ARBA" id="ARBA00059337"/>
    </source>
</evidence>
<feature type="region of interest" description="Disordered" evidence="20">
    <location>
        <begin position="588"/>
        <end position="714"/>
    </location>
</feature>
<evidence type="ECO:0000259" key="21">
    <source>
        <dbReference type="PROSITE" id="PS50031"/>
    </source>
</evidence>
<dbReference type="SMART" id="SM00054">
    <property type="entry name" value="EFh"/>
    <property type="match status" value="3"/>
</dbReference>
<keyword evidence="10 19" id="KW-0175">Coiled coil</keyword>
<keyword evidence="7" id="KW-0677">Repeat</keyword>
<dbReference type="InterPro" id="IPR011992">
    <property type="entry name" value="EF-hand-dom_pair"/>
</dbReference>
<evidence type="ECO:0000256" key="12">
    <source>
        <dbReference type="ARBA" id="ARBA00023176"/>
    </source>
</evidence>
<feature type="non-terminal residue" evidence="23">
    <location>
        <position position="1"/>
    </location>
</feature>
<feature type="non-terminal residue" evidence="23">
    <location>
        <position position="883"/>
    </location>
</feature>
<dbReference type="InterPro" id="IPR003903">
    <property type="entry name" value="UIM_dom"/>
</dbReference>
<dbReference type="FunFam" id="1.10.287.1490:FF:000002">
    <property type="entry name" value="epidermal growth factor receptor substrate 15-like 1 isoform X2"/>
    <property type="match status" value="1"/>
</dbReference>
<dbReference type="GO" id="GO:0006897">
    <property type="term" value="P:endocytosis"/>
    <property type="evidence" value="ECO:0007669"/>
    <property type="project" value="UniProtKB-KW"/>
</dbReference>
<dbReference type="GO" id="GO:0045296">
    <property type="term" value="F:cadherin binding"/>
    <property type="evidence" value="ECO:0007669"/>
    <property type="project" value="TreeGrafter"/>
</dbReference>
<evidence type="ECO:0000256" key="18">
    <source>
        <dbReference type="ARBA" id="ARBA00082931"/>
    </source>
</evidence>
<evidence type="ECO:0000256" key="1">
    <source>
        <dbReference type="ARBA" id="ARBA00004123"/>
    </source>
</evidence>
<evidence type="ECO:0000256" key="16">
    <source>
        <dbReference type="ARBA" id="ARBA00065399"/>
    </source>
</evidence>
<feature type="compositionally biased region" description="Pro residues" evidence="20">
    <location>
        <begin position="751"/>
        <end position="765"/>
    </location>
</feature>
<feature type="compositionally biased region" description="Pro residues" evidence="20">
    <location>
        <begin position="666"/>
        <end position="675"/>
    </location>
</feature>
<dbReference type="SMART" id="SM00027">
    <property type="entry name" value="EH"/>
    <property type="match status" value="3"/>
</dbReference>
<evidence type="ECO:0000256" key="2">
    <source>
        <dbReference type="ARBA" id="ARBA00004202"/>
    </source>
</evidence>
<evidence type="ECO:0000313" key="24">
    <source>
        <dbReference type="Proteomes" id="UP000578766"/>
    </source>
</evidence>
<evidence type="ECO:0000256" key="3">
    <source>
        <dbReference type="ARBA" id="ARBA00022475"/>
    </source>
</evidence>
<comment type="subunit">
    <text evidence="16">Interacts with EPS15, AGFG1/HRB and AGFG2/HRBL. Associates with the clathrin-associated adapter protein complex 2 (AP-2). Interacts with FCHO1. Interacts with FCHO2. Interacts (via EH domains) with DAB2. Interacts with UBQLN1 (via ubiquitin-like domain). Interacts with CAVIN3 (via leucine-zipper domain). Interacts with REPS2.</text>
</comment>
<evidence type="ECO:0000256" key="5">
    <source>
        <dbReference type="ARBA" id="ARBA00022583"/>
    </source>
</evidence>
<keyword evidence="11" id="KW-0472">Membrane</keyword>
<dbReference type="AlphaFoldDB" id="A0A7L3S5T5"/>
<keyword evidence="12" id="KW-0168">Coated pit</keyword>
<protein>
    <recommendedName>
        <fullName evidence="17">Epidermal growth factor receptor substrate 15-like 1</fullName>
    </recommendedName>
    <alternativeName>
        <fullName evidence="18">Eps15-related protein</fullName>
    </alternativeName>
</protein>
<dbReference type="PROSITE" id="PS50222">
    <property type="entry name" value="EF_HAND_2"/>
    <property type="match status" value="2"/>
</dbReference>
<feature type="domain" description="EH" evidence="21">
    <location>
        <begin position="247"/>
        <end position="337"/>
    </location>
</feature>
<dbReference type="PANTHER" id="PTHR11216:SF69">
    <property type="entry name" value="EPIDERMAL GROWTH FACTOR RECEPTOR SUBSTRATE 15-LIKE 1"/>
    <property type="match status" value="1"/>
</dbReference>
<feature type="compositionally biased region" description="Low complexity" evidence="20">
    <location>
        <begin position="680"/>
        <end position="691"/>
    </location>
</feature>
<evidence type="ECO:0000256" key="8">
    <source>
        <dbReference type="ARBA" id="ARBA00022837"/>
    </source>
</evidence>
<dbReference type="FunFam" id="1.10.238.10:FF:000074">
    <property type="entry name" value="epidermal growth factor receptor substrate 15 isoform X1"/>
    <property type="match status" value="1"/>
</dbReference>
<comment type="caution">
    <text evidence="23">The sequence shown here is derived from an EMBL/GenBank/DDBJ whole genome shotgun (WGS) entry which is preliminary data.</text>
</comment>
<dbReference type="GO" id="GO:0030132">
    <property type="term" value="C:clathrin coat of coated pit"/>
    <property type="evidence" value="ECO:0007669"/>
    <property type="project" value="TreeGrafter"/>
</dbReference>
<dbReference type="InterPro" id="IPR000261">
    <property type="entry name" value="EH_dom"/>
</dbReference>
<dbReference type="GO" id="GO:0016197">
    <property type="term" value="P:endosomal transport"/>
    <property type="evidence" value="ECO:0007669"/>
    <property type="project" value="TreeGrafter"/>
</dbReference>
<sequence length="883" mass="97790">VSLVFQFSTGNPLYETYYKQVDPTYTGKVGASEAALFLKKSGLSDIILGKIWDLADPEGKGYLDKQGFYVALRLVACAQNGHDVNLSSLNLTVPPPKFHDTSSPLLITPPSTETHWAVRVEEKAKFDGIFESLLPVNGLLSGDKVKPVLMNSKLPLDILGRVWDLSDIDKDGHLDKDEFAVAMHLVYRALEKEPVPSLLPPSLIPPSKRKKTPVFPGACVGKDCLPSFEIYNFVLQPSVNWVVPMSEKARYDEIFLKTDTDMDGFVSGQEVKDIFMHSGLSQNLLAHIWALADTRQMGKLSKDQFALAMYLIQQKVSKGIDPPQVLSPDMIPPTERNTPIQDSSSSVGSGEFTGVKELDDISQEIAQLQREKYSLEQDIREKEESIRQKTNEVQELQNDLDRETSNLQELEAQKQDAQDRLDEMDQQKAKLKDMLNDVRQKCQEETQVISSLKMQIQSQESDLKLQEDDLNRAKAELNRLQQEETQLEQSIQAGKVQLETIIKSLKSTQEEINQARSKLSQLQESHQEVNKSIEEYNEALNGIHSGSLTNLADISEGLGQTERNNYGAMDDPFKNKALMFTNNTQELHTDPFQSEDPFKSDPFKGADPFKGSDPFQHDPFAEQPPAPADPFGGDPFKESDPFRSSAPEDFFKKQVKSDPFTSDPFTKPPALPSKPDPFESSDPFTSSSISSKGPDPFGTLDPFGSGAFSSGEGFADFSQMSKSVASDPFASSFGGVGFSDDPFKSKSDTPALPPKKNVPPRPKPPSGKSTPVSHLGSSDFPKPHDPFQPFGADSSDPFQSKKGFGDPFSGKDPFAPSSSSKTSKDSSLGFADFSSFGNEEQQLAWAKRESEKAEQERLARLRRQEQEDLELAIALSKADMPNS</sequence>
<evidence type="ECO:0000256" key="11">
    <source>
        <dbReference type="ARBA" id="ARBA00023136"/>
    </source>
</evidence>
<dbReference type="EMBL" id="VZUD01000247">
    <property type="protein sequence ID" value="NXV21841.1"/>
    <property type="molecule type" value="Genomic_DNA"/>
</dbReference>
<evidence type="ECO:0000313" key="23">
    <source>
        <dbReference type="EMBL" id="NXV21841.1"/>
    </source>
</evidence>
<feature type="domain" description="EF-hand" evidence="22">
    <location>
        <begin position="246"/>
        <end position="281"/>
    </location>
</feature>
<keyword evidence="8" id="KW-0106">Calcium</keyword>
<evidence type="ECO:0000256" key="13">
    <source>
        <dbReference type="ARBA" id="ARBA00023242"/>
    </source>
</evidence>
<organism evidence="23 24">
    <name type="scientific">Cepphus grylle</name>
    <name type="common">Black guillemot</name>
    <name type="synonym">Alca grylle</name>
    <dbReference type="NCBI Taxonomy" id="28697"/>
    <lineage>
        <taxon>Eukaryota</taxon>
        <taxon>Metazoa</taxon>
        <taxon>Chordata</taxon>
        <taxon>Craniata</taxon>
        <taxon>Vertebrata</taxon>
        <taxon>Euteleostomi</taxon>
        <taxon>Archelosauria</taxon>
        <taxon>Archosauria</taxon>
        <taxon>Dinosauria</taxon>
        <taxon>Saurischia</taxon>
        <taxon>Theropoda</taxon>
        <taxon>Coelurosauria</taxon>
        <taxon>Aves</taxon>
        <taxon>Neognathae</taxon>
        <taxon>Neoaves</taxon>
        <taxon>Charadriiformes</taxon>
        <taxon>Alcidae</taxon>
        <taxon>Cepphus</taxon>
    </lineage>
</organism>
<dbReference type="PROSITE" id="PS50330">
    <property type="entry name" value="UIM"/>
    <property type="match status" value="2"/>
</dbReference>
<keyword evidence="6" id="KW-0479">Metal-binding</keyword>
<dbReference type="InterPro" id="IPR002048">
    <property type="entry name" value="EF_hand_dom"/>
</dbReference>